<dbReference type="Gene3D" id="1.10.10.10">
    <property type="entry name" value="Winged helix-like DNA-binding domain superfamily/Winged helix DNA-binding domain"/>
    <property type="match status" value="1"/>
</dbReference>
<evidence type="ECO:0000313" key="5">
    <source>
        <dbReference type="Proteomes" id="UP000295632"/>
    </source>
</evidence>
<name>A0A4R6U748_9BACI</name>
<dbReference type="EMBL" id="SNYJ01000005">
    <property type="protein sequence ID" value="TDQ40713.1"/>
    <property type="molecule type" value="Genomic_DNA"/>
</dbReference>
<keyword evidence="4" id="KW-0238">DNA-binding</keyword>
<dbReference type="InterPro" id="IPR036388">
    <property type="entry name" value="WH-like_DNA-bd_sf"/>
</dbReference>
<dbReference type="AlphaFoldDB" id="A0A4R6U748"/>
<keyword evidence="5" id="KW-1185">Reference proteome</keyword>
<dbReference type="PROSITE" id="PS52050">
    <property type="entry name" value="WYL"/>
    <property type="match status" value="1"/>
</dbReference>
<dbReference type="SUPFAM" id="SSF46785">
    <property type="entry name" value="Winged helix' DNA-binding domain"/>
    <property type="match status" value="1"/>
</dbReference>
<proteinExistence type="predicted"/>
<dbReference type="Pfam" id="PF13280">
    <property type="entry name" value="WYL"/>
    <property type="match status" value="1"/>
</dbReference>
<evidence type="ECO:0000259" key="1">
    <source>
        <dbReference type="Pfam" id="PF08279"/>
    </source>
</evidence>
<dbReference type="Proteomes" id="UP000295632">
    <property type="component" value="Unassembled WGS sequence"/>
</dbReference>
<dbReference type="Pfam" id="PF25583">
    <property type="entry name" value="WCX"/>
    <property type="match status" value="1"/>
</dbReference>
<dbReference type="InterPro" id="IPR057727">
    <property type="entry name" value="WCX_dom"/>
</dbReference>
<protein>
    <submittedName>
        <fullName evidence="4">Putative DNA-binding transcriptional regulator YafY</fullName>
    </submittedName>
</protein>
<dbReference type="InterPro" id="IPR028349">
    <property type="entry name" value="PafC-like"/>
</dbReference>
<gene>
    <name evidence="4" type="ORF">EV213_10559</name>
</gene>
<dbReference type="GO" id="GO:0003677">
    <property type="term" value="F:DNA binding"/>
    <property type="evidence" value="ECO:0007669"/>
    <property type="project" value="UniProtKB-KW"/>
</dbReference>
<feature type="domain" description="WYL" evidence="2">
    <location>
        <begin position="124"/>
        <end position="189"/>
    </location>
</feature>
<evidence type="ECO:0000313" key="4">
    <source>
        <dbReference type="EMBL" id="TDQ40713.1"/>
    </source>
</evidence>
<dbReference type="PIRSF" id="PIRSF016838">
    <property type="entry name" value="PafC"/>
    <property type="match status" value="1"/>
</dbReference>
<sequence length="285" mass="32473">MELLTKKRVTAPELAAKFEVTVRTIYRDMELINQSGIAVASIPGSQGGYELMSGFFLTKQHFSLEDFSLIYAVFKGMEGAVGSASISPLLSKLGALQPALLNEDRKDRIIVAMSGSETEKSTIPILLQSIDQSRRVRCSYTDAKGKQSERTIEPYNLLWEEGKWYVESYCLSRKDDRFFRVSRMNAVEVLEETFLPRKKALKSHEGQGMDIHLRFHQNVKQRVIEQFPDEYEELGDVIDVHTVFYSKEYALSVALSYGDDVRIMAPTELKDELLETIKRMASLYS</sequence>
<dbReference type="InterPro" id="IPR013196">
    <property type="entry name" value="HTH_11"/>
</dbReference>
<feature type="domain" description="Helix-turn-helix type 11" evidence="1">
    <location>
        <begin position="3"/>
        <end position="49"/>
    </location>
</feature>
<organism evidence="4 5">
    <name type="scientific">Aureibacillus halotolerans</name>
    <dbReference type="NCBI Taxonomy" id="1508390"/>
    <lineage>
        <taxon>Bacteria</taxon>
        <taxon>Bacillati</taxon>
        <taxon>Bacillota</taxon>
        <taxon>Bacilli</taxon>
        <taxon>Bacillales</taxon>
        <taxon>Bacillaceae</taxon>
        <taxon>Aureibacillus</taxon>
    </lineage>
</organism>
<evidence type="ECO:0000259" key="2">
    <source>
        <dbReference type="Pfam" id="PF13280"/>
    </source>
</evidence>
<feature type="domain" description="WCX" evidence="3">
    <location>
        <begin position="209"/>
        <end position="281"/>
    </location>
</feature>
<dbReference type="InterPro" id="IPR051534">
    <property type="entry name" value="CBASS_pafABC_assoc_protein"/>
</dbReference>
<dbReference type="PANTHER" id="PTHR34580">
    <property type="match status" value="1"/>
</dbReference>
<comment type="caution">
    <text evidence="4">The sequence shown here is derived from an EMBL/GenBank/DDBJ whole genome shotgun (WGS) entry which is preliminary data.</text>
</comment>
<dbReference type="InterPro" id="IPR036390">
    <property type="entry name" value="WH_DNA-bd_sf"/>
</dbReference>
<dbReference type="InterPro" id="IPR026881">
    <property type="entry name" value="WYL_dom"/>
</dbReference>
<reference evidence="4 5" key="1">
    <citation type="submission" date="2019-03" db="EMBL/GenBank/DDBJ databases">
        <title>Genomic Encyclopedia of Type Strains, Phase IV (KMG-IV): sequencing the most valuable type-strain genomes for metagenomic binning, comparative biology and taxonomic classification.</title>
        <authorList>
            <person name="Goeker M."/>
        </authorList>
    </citation>
    <scope>NUCLEOTIDE SEQUENCE [LARGE SCALE GENOMIC DNA]</scope>
    <source>
        <strain evidence="4 5">DSM 28697</strain>
    </source>
</reference>
<evidence type="ECO:0000259" key="3">
    <source>
        <dbReference type="Pfam" id="PF25583"/>
    </source>
</evidence>
<dbReference type="PANTHER" id="PTHR34580:SF1">
    <property type="entry name" value="PROTEIN PAFC"/>
    <property type="match status" value="1"/>
</dbReference>
<accession>A0A4R6U748</accession>
<dbReference type="Pfam" id="PF08279">
    <property type="entry name" value="HTH_11"/>
    <property type="match status" value="1"/>
</dbReference>